<feature type="compositionally biased region" description="Low complexity" evidence="1">
    <location>
        <begin position="18"/>
        <end position="29"/>
    </location>
</feature>
<evidence type="ECO:0000256" key="2">
    <source>
        <dbReference type="SAM" id="Phobius"/>
    </source>
</evidence>
<keyword evidence="2" id="KW-0472">Membrane</keyword>
<name>A0A9P6I635_9PEZI</name>
<feature type="transmembrane region" description="Helical" evidence="2">
    <location>
        <begin position="46"/>
        <end position="70"/>
    </location>
</feature>
<sequence>MDNSSNSDHGREEKSRLNATVTNATNGTNRTIDWPARKLENGTSRLWELFFTVVSIILGCFLVIYVGFLFYNNGRDTKDLPSEADFVYELSRLGPTIVPLMWAFVVGRSIRSYAHWRLQQGESIGFLDKLFGSTTMAGTVTTIVESKRIGISSILLFVLWSLSPLGGQATLRVLLFKNEPATSFVEIPYFNVKTPFPTQFEVSKYAGAQNPVNFLFQSALAQPKTYDTARMDTWGNVKIPLLEPLLAEQTPDENGWINLNKSSTGYKYSSLLGMPIGNLSETTNTTFSMETSYMTMDCRYIYPPLNSTATGLDRLNVITEANATDSCSTQGIGTCATKISWGGLGTLPYPNGVNDQTLARCDDPEIPTQRLLYWSWDRGDEPLESTFANCTTETSYVEVKVDCNGWDCNAASIRRSQLPDLPNKNLTFFDQCEGVSATQIGAQYLFGLLATLTDPMGTVGAPSGIQGYLYDPSWGFNATAALYMTEALSTVDIKDFTLRLGQVLNTYWLATVGAEPLMLGHPENYDGLGSPGTITYNFTGTNATVLNNVIVFRYDQGWMAVLIISTVVLLLSAIAGLILDLNIWVPKLLMNVTTLTRGNPNFGVPLGGGTTPDEVRGRLLADVKVRFGDADDHGSRDLVIGDCVEDGGRVSRVRDRMSFK</sequence>
<keyword evidence="4" id="KW-1185">Reference proteome</keyword>
<reference evidence="3" key="2">
    <citation type="submission" date="2020-11" db="EMBL/GenBank/DDBJ databases">
        <title>Whole genome sequencing of Colletotrichum sp.</title>
        <authorList>
            <person name="Li H."/>
        </authorList>
    </citation>
    <scope>NUCLEOTIDE SEQUENCE</scope>
    <source>
        <strain evidence="3">CkLH20</strain>
    </source>
</reference>
<dbReference type="EMBL" id="JAATWM020000025">
    <property type="protein sequence ID" value="KAF9874641.1"/>
    <property type="molecule type" value="Genomic_DNA"/>
</dbReference>
<proteinExistence type="predicted"/>
<evidence type="ECO:0000313" key="3">
    <source>
        <dbReference type="EMBL" id="KAF9874641.1"/>
    </source>
</evidence>
<evidence type="ECO:0000313" key="4">
    <source>
        <dbReference type="Proteomes" id="UP000781932"/>
    </source>
</evidence>
<feature type="transmembrane region" description="Helical" evidence="2">
    <location>
        <begin position="557"/>
        <end position="579"/>
    </location>
</feature>
<evidence type="ECO:0000256" key="1">
    <source>
        <dbReference type="SAM" id="MobiDB-lite"/>
    </source>
</evidence>
<feature type="transmembrane region" description="Helical" evidence="2">
    <location>
        <begin position="154"/>
        <end position="175"/>
    </location>
</feature>
<dbReference type="OrthoDB" id="3692311at2759"/>
<dbReference type="Proteomes" id="UP000781932">
    <property type="component" value="Unassembled WGS sequence"/>
</dbReference>
<dbReference type="AlphaFoldDB" id="A0A9P6I635"/>
<organism evidence="3 4">
    <name type="scientific">Colletotrichum karsti</name>
    <dbReference type="NCBI Taxonomy" id="1095194"/>
    <lineage>
        <taxon>Eukaryota</taxon>
        <taxon>Fungi</taxon>
        <taxon>Dikarya</taxon>
        <taxon>Ascomycota</taxon>
        <taxon>Pezizomycotina</taxon>
        <taxon>Sordariomycetes</taxon>
        <taxon>Hypocreomycetidae</taxon>
        <taxon>Glomerellales</taxon>
        <taxon>Glomerellaceae</taxon>
        <taxon>Colletotrichum</taxon>
        <taxon>Colletotrichum boninense species complex</taxon>
    </lineage>
</organism>
<feature type="region of interest" description="Disordered" evidence="1">
    <location>
        <begin position="1"/>
        <end position="29"/>
    </location>
</feature>
<keyword evidence="2" id="KW-0812">Transmembrane</keyword>
<reference evidence="3" key="1">
    <citation type="submission" date="2020-03" db="EMBL/GenBank/DDBJ databases">
        <authorList>
            <person name="He L."/>
        </authorList>
    </citation>
    <scope>NUCLEOTIDE SEQUENCE</scope>
    <source>
        <strain evidence="3">CkLH20</strain>
    </source>
</reference>
<dbReference type="GeneID" id="62163568"/>
<accession>A0A9P6I635</accession>
<dbReference type="RefSeq" id="XP_038744102.1">
    <property type="nucleotide sequence ID" value="XM_038890494.1"/>
</dbReference>
<comment type="caution">
    <text evidence="3">The sequence shown here is derived from an EMBL/GenBank/DDBJ whole genome shotgun (WGS) entry which is preliminary data.</text>
</comment>
<keyword evidence="2" id="KW-1133">Transmembrane helix</keyword>
<protein>
    <submittedName>
        <fullName evidence="3">Uncharacterized protein</fullName>
    </submittedName>
</protein>
<gene>
    <name evidence="3" type="ORF">CkaCkLH20_07778</name>
</gene>